<name>A0A4U6UE93_SETVI</name>
<dbReference type="InterPro" id="IPR039845">
    <property type="entry name" value="FAM192A"/>
</dbReference>
<accession>A0A4U6UE93</accession>
<feature type="compositionally biased region" description="Basic and acidic residues" evidence="3">
    <location>
        <begin position="58"/>
        <end position="70"/>
    </location>
</feature>
<feature type="compositionally biased region" description="Basic and acidic residues" evidence="3">
    <location>
        <begin position="122"/>
        <end position="139"/>
    </location>
</feature>
<sequence length="216" mass="24105">MAAQETTPSSKGAEAPATIRLVNFISEDQLDEVKRTRGERVEDGTAQRDKPLFQILQENKEKKDAEFNERFKHRPPKALDEDETEFLENLASSRREYEQQVANEEAEQLRSFHEAVAARSNIVHELEAPTVSRPEESRPKPPTKRSQPALLKNVIISVKPQAKKAKVDAEAKSAPEEQRPSNGHDADQNPPPDANKAALGSLVAYDDDDDSGDDQD</sequence>
<feature type="region of interest" description="Disordered" evidence="3">
    <location>
        <begin position="35"/>
        <end position="78"/>
    </location>
</feature>
<evidence type="ECO:0000256" key="3">
    <source>
        <dbReference type="SAM" id="MobiDB-lite"/>
    </source>
</evidence>
<comment type="subcellular location">
    <subcellularLocation>
        <location evidence="1">Nucleus</location>
    </subcellularLocation>
</comment>
<feature type="compositionally biased region" description="Basic and acidic residues" evidence="3">
    <location>
        <begin position="35"/>
        <end position="51"/>
    </location>
</feature>
<keyword evidence="2" id="KW-0539">Nucleus</keyword>
<evidence type="ECO:0000256" key="2">
    <source>
        <dbReference type="ARBA" id="ARBA00023242"/>
    </source>
</evidence>
<feature type="compositionally biased region" description="Acidic residues" evidence="3">
    <location>
        <begin position="205"/>
        <end position="216"/>
    </location>
</feature>
<dbReference type="EMBL" id="CM016556">
    <property type="protein sequence ID" value="TKW14208.1"/>
    <property type="molecule type" value="Genomic_DNA"/>
</dbReference>
<keyword evidence="6" id="KW-1185">Reference proteome</keyword>
<feature type="domain" description="FAM192A/Fyv6 N-terminal" evidence="4">
    <location>
        <begin position="30"/>
        <end position="113"/>
    </location>
</feature>
<dbReference type="OMA" id="PHVDTDK"/>
<reference evidence="5" key="1">
    <citation type="submission" date="2019-03" db="EMBL/GenBank/DDBJ databases">
        <title>WGS assembly of Setaria viridis.</title>
        <authorList>
            <person name="Huang P."/>
            <person name="Jenkins J."/>
            <person name="Grimwood J."/>
            <person name="Barry K."/>
            <person name="Healey A."/>
            <person name="Mamidi S."/>
            <person name="Sreedasyam A."/>
            <person name="Shu S."/>
            <person name="Feldman M."/>
            <person name="Wu J."/>
            <person name="Yu Y."/>
            <person name="Chen C."/>
            <person name="Johnson J."/>
            <person name="Rokhsar D."/>
            <person name="Baxter I."/>
            <person name="Schmutz J."/>
            <person name="Brutnell T."/>
            <person name="Kellogg E."/>
        </authorList>
    </citation>
    <scope>NUCLEOTIDE SEQUENCE [LARGE SCALE GENOMIC DNA]</scope>
</reference>
<dbReference type="AlphaFoldDB" id="A0A4U6UE93"/>
<evidence type="ECO:0000256" key="1">
    <source>
        <dbReference type="ARBA" id="ARBA00004123"/>
    </source>
</evidence>
<dbReference type="Pfam" id="PF10187">
    <property type="entry name" value="FAM192A_Fyv6_N"/>
    <property type="match status" value="1"/>
</dbReference>
<dbReference type="Gramene" id="TKW14208">
    <property type="protein sequence ID" value="TKW14208"/>
    <property type="gene ID" value="SEVIR_5G153100v2"/>
</dbReference>
<protein>
    <recommendedName>
        <fullName evidence="4">FAM192A/Fyv6 N-terminal domain-containing protein</fullName>
    </recommendedName>
</protein>
<organism evidence="5 6">
    <name type="scientific">Setaria viridis</name>
    <name type="common">Green bristlegrass</name>
    <name type="synonym">Setaria italica subsp. viridis</name>
    <dbReference type="NCBI Taxonomy" id="4556"/>
    <lineage>
        <taxon>Eukaryota</taxon>
        <taxon>Viridiplantae</taxon>
        <taxon>Streptophyta</taxon>
        <taxon>Embryophyta</taxon>
        <taxon>Tracheophyta</taxon>
        <taxon>Spermatophyta</taxon>
        <taxon>Magnoliopsida</taxon>
        <taxon>Liliopsida</taxon>
        <taxon>Poales</taxon>
        <taxon>Poaceae</taxon>
        <taxon>PACMAD clade</taxon>
        <taxon>Panicoideae</taxon>
        <taxon>Panicodae</taxon>
        <taxon>Paniceae</taxon>
        <taxon>Cenchrinae</taxon>
        <taxon>Setaria</taxon>
    </lineage>
</organism>
<evidence type="ECO:0000259" key="4">
    <source>
        <dbReference type="Pfam" id="PF10187"/>
    </source>
</evidence>
<evidence type="ECO:0000313" key="6">
    <source>
        <dbReference type="Proteomes" id="UP000298652"/>
    </source>
</evidence>
<evidence type="ECO:0000313" key="5">
    <source>
        <dbReference type="EMBL" id="TKW14208.1"/>
    </source>
</evidence>
<proteinExistence type="predicted"/>
<dbReference type="PANTHER" id="PTHR13495">
    <property type="entry name" value="NEFA-INTERACTING NUCLEAR PROTEIN NIP30"/>
    <property type="match status" value="1"/>
</dbReference>
<feature type="compositionally biased region" description="Basic and acidic residues" evidence="3">
    <location>
        <begin position="165"/>
        <end position="187"/>
    </location>
</feature>
<dbReference type="GO" id="GO:0005634">
    <property type="term" value="C:nucleus"/>
    <property type="evidence" value="ECO:0007669"/>
    <property type="project" value="UniProtKB-SubCell"/>
</dbReference>
<dbReference type="PANTHER" id="PTHR13495:SF0">
    <property type="entry name" value="PSME3-INTERACTING PROTEIN"/>
    <property type="match status" value="1"/>
</dbReference>
<feature type="region of interest" description="Disordered" evidence="3">
    <location>
        <begin position="120"/>
        <end position="216"/>
    </location>
</feature>
<dbReference type="InterPro" id="IPR019331">
    <property type="entry name" value="FAM192A/Fyv6_N"/>
</dbReference>
<gene>
    <name evidence="5" type="ORF">SEVIR_5G153100v2</name>
</gene>
<dbReference type="Proteomes" id="UP000298652">
    <property type="component" value="Chromosome 5"/>
</dbReference>